<dbReference type="EMBL" id="RIAR02000001">
    <property type="protein sequence ID" value="NSL90697.1"/>
    <property type="molecule type" value="Genomic_DNA"/>
</dbReference>
<name>A0A433WGV0_9BACT</name>
<dbReference type="AlphaFoldDB" id="A0A433WGV0"/>
<feature type="region of interest" description="Disordered" evidence="1">
    <location>
        <begin position="1"/>
        <end position="59"/>
    </location>
</feature>
<feature type="compositionally biased region" description="Polar residues" evidence="1">
    <location>
        <begin position="23"/>
        <end position="34"/>
    </location>
</feature>
<dbReference type="Proteomes" id="UP000281028">
    <property type="component" value="Unassembled WGS sequence"/>
</dbReference>
<organism evidence="2 3">
    <name type="scientific">Chitinophaga solisilvae</name>
    <dbReference type="NCBI Taxonomy" id="1233460"/>
    <lineage>
        <taxon>Bacteria</taxon>
        <taxon>Pseudomonadati</taxon>
        <taxon>Bacteroidota</taxon>
        <taxon>Chitinophagia</taxon>
        <taxon>Chitinophagales</taxon>
        <taxon>Chitinophagaceae</taxon>
        <taxon>Chitinophaga</taxon>
    </lineage>
</organism>
<proteinExistence type="predicted"/>
<comment type="caution">
    <text evidence="2">The sequence shown here is derived from an EMBL/GenBank/DDBJ whole genome shotgun (WGS) entry which is preliminary data.</text>
</comment>
<sequence length="59" mass="6648">MAKQKKAPDTNNTNAPLRERTGQFHQTENTNNFDISKEEPTTPEPKKQQEKKPGKPGGE</sequence>
<feature type="compositionally biased region" description="Basic and acidic residues" evidence="1">
    <location>
        <begin position="35"/>
        <end position="59"/>
    </location>
</feature>
<evidence type="ECO:0000313" key="2">
    <source>
        <dbReference type="EMBL" id="NSL90697.1"/>
    </source>
</evidence>
<protein>
    <submittedName>
        <fullName evidence="2">Uncharacterized protein</fullName>
    </submittedName>
</protein>
<gene>
    <name evidence="2" type="ORF">ECE50_027995</name>
</gene>
<reference evidence="2" key="1">
    <citation type="submission" date="2020-05" db="EMBL/GenBank/DDBJ databases">
        <title>Chitinophaga laudate sp. nov., isolated from a tropical peat swamp.</title>
        <authorList>
            <person name="Goh C.B.S."/>
            <person name="Lee M.S."/>
            <person name="Parimannan S."/>
            <person name="Pasbakhsh P."/>
            <person name="Yule C.M."/>
            <person name="Rajandas H."/>
            <person name="Loke S."/>
            <person name="Croft L."/>
            <person name="Tan J.B.L."/>
        </authorList>
    </citation>
    <scope>NUCLEOTIDE SEQUENCE</scope>
    <source>
        <strain evidence="2">Mgbs1</strain>
    </source>
</reference>
<evidence type="ECO:0000313" key="3">
    <source>
        <dbReference type="Proteomes" id="UP000281028"/>
    </source>
</evidence>
<keyword evidence="3" id="KW-1185">Reference proteome</keyword>
<accession>A0A433WGV0</accession>
<evidence type="ECO:0000256" key="1">
    <source>
        <dbReference type="SAM" id="MobiDB-lite"/>
    </source>
</evidence>